<gene>
    <name evidence="2" type="ORF">CASFOL_014753</name>
</gene>
<dbReference type="Pfam" id="PF03478">
    <property type="entry name" value="Beta-prop_KIB1-4"/>
    <property type="match status" value="1"/>
</dbReference>
<dbReference type="InterPro" id="IPR050942">
    <property type="entry name" value="F-box_BR-signaling"/>
</dbReference>
<dbReference type="AlphaFoldDB" id="A0ABD3DBT6"/>
<dbReference type="InterPro" id="IPR005174">
    <property type="entry name" value="KIB1-4_b-propeller"/>
</dbReference>
<dbReference type="Proteomes" id="UP001632038">
    <property type="component" value="Unassembled WGS sequence"/>
</dbReference>
<proteinExistence type="predicted"/>
<evidence type="ECO:0000313" key="2">
    <source>
        <dbReference type="EMBL" id="KAL3639785.1"/>
    </source>
</evidence>
<sequence>MGYLVNRCWATGFSLLRRIIHLKSNRICGDIKLGSRMMMSTAVDSTPSSRIMSPPWLMLPPVIEESGDMVYKFYNLSEDKEESFLRNSEQEMADNDAKFVGSSHGWLALYNQRNNNHLFLYNPITRRHIKLPPIETLHEPRFDFTPDGRGRISKLILSSSPDDEDCIAVMTYGPREGLAFCHPCCSTKWTPVVESNLSQSFEKISRSYLSCGYENNFVDSEVLSYGKAYEDFVYCTKSKLFTCIMQFEISLLSCRPFYPTCKWEDWDLTDPHSPVLSSFSNAKHLSFGYDGDDDWINKYLALLSRCRQIPYLVFVEEHDQLFIVIRFVVGRVAPDGSYVHVGQIPYDPISRRLLVDTYPYKTMGFCVLKVNYHQVKGRRMIYGVKLIKGSDTLDGLTMFVGMNHSFAVSSADFPNLKPNSIYFTDANKHDNSIYGGHDIGIFDYANKTLSDCYCYPCVDISSFKRIVPPPMWFTPSSY</sequence>
<organism evidence="2 3">
    <name type="scientific">Castilleja foliolosa</name>
    <dbReference type="NCBI Taxonomy" id="1961234"/>
    <lineage>
        <taxon>Eukaryota</taxon>
        <taxon>Viridiplantae</taxon>
        <taxon>Streptophyta</taxon>
        <taxon>Embryophyta</taxon>
        <taxon>Tracheophyta</taxon>
        <taxon>Spermatophyta</taxon>
        <taxon>Magnoliopsida</taxon>
        <taxon>eudicotyledons</taxon>
        <taxon>Gunneridae</taxon>
        <taxon>Pentapetalae</taxon>
        <taxon>asterids</taxon>
        <taxon>lamiids</taxon>
        <taxon>Lamiales</taxon>
        <taxon>Orobanchaceae</taxon>
        <taxon>Pedicularideae</taxon>
        <taxon>Castillejinae</taxon>
        <taxon>Castilleja</taxon>
    </lineage>
</organism>
<accession>A0ABD3DBT6</accession>
<evidence type="ECO:0000259" key="1">
    <source>
        <dbReference type="Pfam" id="PF03478"/>
    </source>
</evidence>
<comment type="caution">
    <text evidence="2">The sequence shown here is derived from an EMBL/GenBank/DDBJ whole genome shotgun (WGS) entry which is preliminary data.</text>
</comment>
<feature type="domain" description="KIB1-4 beta-propeller" evidence="1">
    <location>
        <begin position="74"/>
        <end position="443"/>
    </location>
</feature>
<reference evidence="3" key="1">
    <citation type="journal article" date="2024" name="IScience">
        <title>Strigolactones Initiate the Formation of Haustorium-like Structures in Castilleja.</title>
        <authorList>
            <person name="Buerger M."/>
            <person name="Peterson D."/>
            <person name="Chory J."/>
        </authorList>
    </citation>
    <scope>NUCLEOTIDE SEQUENCE [LARGE SCALE GENOMIC DNA]</scope>
</reference>
<name>A0ABD3DBT6_9LAMI</name>
<dbReference type="PANTHER" id="PTHR44259:SF37">
    <property type="entry name" value="DUF1618 DOMAIN-CONTAINING PROTEIN"/>
    <property type="match status" value="1"/>
</dbReference>
<keyword evidence="3" id="KW-1185">Reference proteome</keyword>
<dbReference type="EMBL" id="JAVIJP010000017">
    <property type="protein sequence ID" value="KAL3639785.1"/>
    <property type="molecule type" value="Genomic_DNA"/>
</dbReference>
<evidence type="ECO:0000313" key="3">
    <source>
        <dbReference type="Proteomes" id="UP001632038"/>
    </source>
</evidence>
<dbReference type="PANTHER" id="PTHR44259">
    <property type="entry name" value="OS07G0183000 PROTEIN-RELATED"/>
    <property type="match status" value="1"/>
</dbReference>
<protein>
    <recommendedName>
        <fullName evidence="1">KIB1-4 beta-propeller domain-containing protein</fullName>
    </recommendedName>
</protein>